<feature type="transmembrane region" description="Helical" evidence="1">
    <location>
        <begin position="205"/>
        <end position="226"/>
    </location>
</feature>
<feature type="transmembrane region" description="Helical" evidence="1">
    <location>
        <begin position="29"/>
        <end position="53"/>
    </location>
</feature>
<evidence type="ECO:0008006" key="4">
    <source>
        <dbReference type="Google" id="ProtNLM"/>
    </source>
</evidence>
<accession>A0ABP6YCH8</accession>
<organism evidence="2 3">
    <name type="scientific">Nonomuraea rosea</name>
    <dbReference type="NCBI Taxonomy" id="638574"/>
    <lineage>
        <taxon>Bacteria</taxon>
        <taxon>Bacillati</taxon>
        <taxon>Actinomycetota</taxon>
        <taxon>Actinomycetes</taxon>
        <taxon>Streptosporangiales</taxon>
        <taxon>Streptosporangiaceae</taxon>
        <taxon>Nonomuraea</taxon>
    </lineage>
</organism>
<protein>
    <recommendedName>
        <fullName evidence="4">Ferredoxin-NADPH reductase</fullName>
    </recommendedName>
</protein>
<feature type="transmembrane region" description="Helical" evidence="1">
    <location>
        <begin position="136"/>
        <end position="160"/>
    </location>
</feature>
<dbReference type="EMBL" id="BAABDQ010000018">
    <property type="protein sequence ID" value="GAA3578876.1"/>
    <property type="molecule type" value="Genomic_DNA"/>
</dbReference>
<comment type="caution">
    <text evidence="2">The sequence shown here is derived from an EMBL/GenBank/DDBJ whole genome shotgun (WGS) entry which is preliminary data.</text>
</comment>
<keyword evidence="1" id="KW-0472">Membrane</keyword>
<evidence type="ECO:0000256" key="1">
    <source>
        <dbReference type="SAM" id="Phobius"/>
    </source>
</evidence>
<keyword evidence="1" id="KW-1133">Transmembrane helix</keyword>
<proteinExistence type="predicted"/>
<evidence type="ECO:0000313" key="3">
    <source>
        <dbReference type="Proteomes" id="UP001500630"/>
    </source>
</evidence>
<name>A0ABP6YCH8_9ACTN</name>
<keyword evidence="3" id="KW-1185">Reference proteome</keyword>
<gene>
    <name evidence="2" type="ORF">GCM10022419_070400</name>
</gene>
<dbReference type="Proteomes" id="UP001500630">
    <property type="component" value="Unassembled WGS sequence"/>
</dbReference>
<sequence length="237" mass="24659">MSGHGQVTGVRRLLRPAAQGTYEKVFGTVYVGLMTNVLLAVACAPLLAALAIVRDPLASWPFFAALSPLCAPALTGAFACFAALGEGGTAVVLRPFWDGYRRGGGRAALVWAGGAAAVSVLGLDAAVVARTGWGPAFVPFFGTAAALVAAVTVALLVLLAEPGSRPVRALLRPCVYLVARRWYLAALNLVVLGLAGYVVLTRPVIGVLLLGAPLLYLVWATTRYIVARTPERTSTSM</sequence>
<reference evidence="3" key="1">
    <citation type="journal article" date="2019" name="Int. J. Syst. Evol. Microbiol.">
        <title>The Global Catalogue of Microorganisms (GCM) 10K type strain sequencing project: providing services to taxonomists for standard genome sequencing and annotation.</title>
        <authorList>
            <consortium name="The Broad Institute Genomics Platform"/>
            <consortium name="The Broad Institute Genome Sequencing Center for Infectious Disease"/>
            <person name="Wu L."/>
            <person name="Ma J."/>
        </authorList>
    </citation>
    <scope>NUCLEOTIDE SEQUENCE [LARGE SCALE GENOMIC DNA]</scope>
    <source>
        <strain evidence="3">JCM 17326</strain>
    </source>
</reference>
<keyword evidence="1" id="KW-0812">Transmembrane</keyword>
<feature type="transmembrane region" description="Helical" evidence="1">
    <location>
        <begin position="73"/>
        <end position="97"/>
    </location>
</feature>
<feature type="transmembrane region" description="Helical" evidence="1">
    <location>
        <begin position="109"/>
        <end position="130"/>
    </location>
</feature>
<feature type="transmembrane region" description="Helical" evidence="1">
    <location>
        <begin position="181"/>
        <end position="199"/>
    </location>
</feature>
<evidence type="ECO:0000313" key="2">
    <source>
        <dbReference type="EMBL" id="GAA3578876.1"/>
    </source>
</evidence>
<dbReference type="RefSeq" id="WP_345568614.1">
    <property type="nucleotide sequence ID" value="NZ_BAABDQ010000018.1"/>
</dbReference>